<feature type="region of interest" description="Disordered" evidence="1">
    <location>
        <begin position="295"/>
        <end position="334"/>
    </location>
</feature>
<dbReference type="Proteomes" id="UP000789390">
    <property type="component" value="Unassembled WGS sequence"/>
</dbReference>
<evidence type="ECO:0008006" key="6">
    <source>
        <dbReference type="Google" id="ProtNLM"/>
    </source>
</evidence>
<reference evidence="4" key="1">
    <citation type="submission" date="2021-11" db="EMBL/GenBank/DDBJ databases">
        <authorList>
            <person name="Schell T."/>
        </authorList>
    </citation>
    <scope>NUCLEOTIDE SEQUENCE</scope>
    <source>
        <strain evidence="4">M5</strain>
    </source>
</reference>
<dbReference type="PROSITE" id="PS50878">
    <property type="entry name" value="RT_POL"/>
    <property type="match status" value="1"/>
</dbReference>
<proteinExistence type="predicted"/>
<dbReference type="GO" id="GO:0004523">
    <property type="term" value="F:RNA-DNA hybrid ribonuclease activity"/>
    <property type="evidence" value="ECO:0007669"/>
    <property type="project" value="InterPro"/>
</dbReference>
<dbReference type="CDD" id="cd01650">
    <property type="entry name" value="RT_nLTR_like"/>
    <property type="match status" value="1"/>
</dbReference>
<protein>
    <recommendedName>
        <fullName evidence="6">Reverse transcriptase</fullName>
    </recommendedName>
</protein>
<sequence length="1688" mass="191962">MASTSTESTIVPIFIKREDGKSFRQMKSKEIAEIVNELEEELGFFEKGGVSIATGGDLFIRPATKDQQLKLLKRLEGNHPPGPASDTDEEIYHALQDRGYKIVSVYPFKSQMGLGKAPTPTVALEFDENAPSEITLNGMMFKTRPYIPGPPRCSKKCQRLGHTSNHCREEERCNNCGSRHEDMTNCQAPARCINCEGKHPASSPSCPKFLRMKQATRPTTTEQEILKGKVEALQKDHAGIKAELAKVKTLEVKVGKLDTTVNHVRDSLATLEKGQQTSNSKLDRLVLLLAKLLPDTDPEDMDTSQPEETRPVATGTRPAVSKSTRSEPAPDPFKQLQLPDLQTIESIGVSITTENNGRNEMLDIISIYIPNGQTCDEDELTQLHRLTSNNTIFCGDYNARHGLWDTRSTHPNRSGRILANLLEKENNIMLATPPNLGTRQCPSTLKFTTIDLAIMSPHLAATAELKRGPFIGSDHLPIHIQLVTKPMQSSNQPPIRNFSEANWENWNTSIRQTIESTDFHRTGDPSRKAWWTEECKKAVAQSRKSRNACDPARGGVSCESNKAVWREKEIQKKKTIIKAKEEALKKHINSLNPKSSPTKTWAFAKAWTRGTTPPDLFSSPIKDPKTLLLTTDFKEKARILACQYDHSDGILPDNPRFEQYIRKQESKTDSNGLNTPITERELKYGMGNLKSNAMGQDKVHNLMLKNLSEDNKKYLLDLLNGMLESAYVPQDWKKATIIPIRKPEKPAEEPESYRPISLTSCLGKVMERIINRRMVWLLESKGLRLKTQSGFRKGRSTMDNIIGLEHYIRKGFNKINPMNTYAVFLDISKAFDTTWIQGLLYKLSAKGITGKTLAWLKNFLTNRTFNVQIGQTVSEDRELKIGVPQGSPLSPLLFSVMLDDLPIIKEPGETLLFADDIECHILAENGRDAEVKLTPYLDEVTAWAKKWRFKFSAPKSSLINFTRQKKKQINPLLFISGSKIQEVKEIKHLGVYFDHGLRWTRHTAAVIQKTSKLKNLFKILTNTKHGPSIDSLVINYKALVRSRIDYGIMVAGTSSQNRQKKIEAIQNGIMRIILGAPQSTPIKEMLLELDLQPITTRKSWLSGRYLIRVDKQPNHPMHQPCYNLRRKPIYWKEHNTPALKLATAHTILANLNLYEEAKAHESRRNQPPPWTEMPITLDYLQIGKKEALANQTKATALFQEYKAQTENGTEAYTDGSLNKETKNTTCAVVLPTLNIEEAGTLTEGSSIFTAEAYGIYRAMEIVYNLPQDIQELIVYTDSKSVVKALASPENEKHHVIHDIIQTALNLKSSGTKTRICWIPSHVGIPGNERADTIASQESSSNESSNRSNNPLSISEQTAIYKYYLKKTNMEELKMGHEKENIHRRTQTGSLKWHRHKSRKITQILYRLRTGHNRLKAQMARLMPQENPNCLECEEPETTEHALLHCTALEMERLELTQYFREKNLNLNLPNVLGLNFELDQRTQFEIQHHLDEESEKTKIRRDFGTRVDPDPILLGTELHTQQQLPDRAVTTPEQKKRRAKARRKGLLPEWRGAIRAPLHKNTREGKREAFLRRPIVEPAQPQQGPCVYECSAEAFQERQKILAEEWKPNNPVLKFLPIARKLMSQAELEEAISKRPDSDYRLNLIKRGRYSTRPEQQQQQEQKKKEENEFDGIQLLWVEPESSEQLKF</sequence>
<dbReference type="Gene3D" id="3.60.10.10">
    <property type="entry name" value="Endonuclease/exonuclease/phosphatase"/>
    <property type="match status" value="1"/>
</dbReference>
<dbReference type="Pfam" id="PF00075">
    <property type="entry name" value="RNase_H"/>
    <property type="match status" value="1"/>
</dbReference>
<dbReference type="SUPFAM" id="SSF53098">
    <property type="entry name" value="Ribonuclease H-like"/>
    <property type="match status" value="1"/>
</dbReference>
<dbReference type="InterPro" id="IPR000477">
    <property type="entry name" value="RT_dom"/>
</dbReference>
<evidence type="ECO:0000313" key="5">
    <source>
        <dbReference type="Proteomes" id="UP000789390"/>
    </source>
</evidence>
<feature type="region of interest" description="Disordered" evidence="1">
    <location>
        <begin position="1332"/>
        <end position="1351"/>
    </location>
</feature>
<dbReference type="GO" id="GO:0003676">
    <property type="term" value="F:nucleic acid binding"/>
    <property type="evidence" value="ECO:0007669"/>
    <property type="project" value="InterPro"/>
</dbReference>
<name>A0A8J2WAH0_9CRUS</name>
<dbReference type="Gene3D" id="3.30.420.10">
    <property type="entry name" value="Ribonuclease H-like superfamily/Ribonuclease H"/>
    <property type="match status" value="1"/>
</dbReference>
<dbReference type="InterPro" id="IPR002156">
    <property type="entry name" value="RNaseH_domain"/>
</dbReference>
<evidence type="ECO:0000313" key="4">
    <source>
        <dbReference type="EMBL" id="CAH0111280.1"/>
    </source>
</evidence>
<dbReference type="GO" id="GO:0042575">
    <property type="term" value="C:DNA polymerase complex"/>
    <property type="evidence" value="ECO:0007669"/>
    <property type="project" value="UniProtKB-ARBA"/>
</dbReference>
<dbReference type="EMBL" id="CAKKLH010000312">
    <property type="protein sequence ID" value="CAH0111280.1"/>
    <property type="molecule type" value="Genomic_DNA"/>
</dbReference>
<gene>
    <name evidence="4" type="ORF">DGAL_LOCUS14920</name>
</gene>
<feature type="region of interest" description="Disordered" evidence="1">
    <location>
        <begin position="1520"/>
        <end position="1542"/>
    </location>
</feature>
<dbReference type="PANTHER" id="PTHR33481:SF1">
    <property type="entry name" value="ENDONUCLEASE_EXONUCLEASE_PHOSPHATASE DOMAIN-CONTAINING PROTEIN-RELATED"/>
    <property type="match status" value="1"/>
</dbReference>
<dbReference type="PROSITE" id="PS50879">
    <property type="entry name" value="RNASE_H_1"/>
    <property type="match status" value="1"/>
</dbReference>
<dbReference type="Pfam" id="PF00078">
    <property type="entry name" value="RVT_1"/>
    <property type="match status" value="1"/>
</dbReference>
<evidence type="ECO:0000259" key="3">
    <source>
        <dbReference type="PROSITE" id="PS50879"/>
    </source>
</evidence>
<dbReference type="OrthoDB" id="8058536at2759"/>
<dbReference type="InterPro" id="IPR036691">
    <property type="entry name" value="Endo/exonu/phosph_ase_sf"/>
</dbReference>
<evidence type="ECO:0000256" key="1">
    <source>
        <dbReference type="SAM" id="MobiDB-lite"/>
    </source>
</evidence>
<dbReference type="SUPFAM" id="SSF56672">
    <property type="entry name" value="DNA/RNA polymerases"/>
    <property type="match status" value="1"/>
</dbReference>
<dbReference type="InterPro" id="IPR036397">
    <property type="entry name" value="RNaseH_sf"/>
</dbReference>
<organism evidence="4 5">
    <name type="scientific">Daphnia galeata</name>
    <dbReference type="NCBI Taxonomy" id="27404"/>
    <lineage>
        <taxon>Eukaryota</taxon>
        <taxon>Metazoa</taxon>
        <taxon>Ecdysozoa</taxon>
        <taxon>Arthropoda</taxon>
        <taxon>Crustacea</taxon>
        <taxon>Branchiopoda</taxon>
        <taxon>Diplostraca</taxon>
        <taxon>Cladocera</taxon>
        <taxon>Anomopoda</taxon>
        <taxon>Daphniidae</taxon>
        <taxon>Daphnia</taxon>
    </lineage>
</organism>
<feature type="compositionally biased region" description="Low complexity" evidence="1">
    <location>
        <begin position="1335"/>
        <end position="1349"/>
    </location>
</feature>
<accession>A0A8J2WAH0</accession>
<dbReference type="GO" id="GO:0071897">
    <property type="term" value="P:DNA biosynthetic process"/>
    <property type="evidence" value="ECO:0007669"/>
    <property type="project" value="UniProtKB-ARBA"/>
</dbReference>
<dbReference type="CDD" id="cd09276">
    <property type="entry name" value="Rnase_HI_RT_non_LTR"/>
    <property type="match status" value="1"/>
</dbReference>
<dbReference type="PANTHER" id="PTHR33481">
    <property type="entry name" value="REVERSE TRANSCRIPTASE"/>
    <property type="match status" value="1"/>
</dbReference>
<evidence type="ECO:0000259" key="2">
    <source>
        <dbReference type="PROSITE" id="PS50878"/>
    </source>
</evidence>
<keyword evidence="5" id="KW-1185">Reference proteome</keyword>
<dbReference type="SUPFAM" id="SSF56219">
    <property type="entry name" value="DNase I-like"/>
    <property type="match status" value="1"/>
</dbReference>
<dbReference type="Pfam" id="PF14529">
    <property type="entry name" value="Exo_endo_phos_2"/>
    <property type="match status" value="1"/>
</dbReference>
<dbReference type="InterPro" id="IPR012337">
    <property type="entry name" value="RNaseH-like_sf"/>
</dbReference>
<feature type="domain" description="RNase H type-1" evidence="3">
    <location>
        <begin position="1205"/>
        <end position="1339"/>
    </location>
</feature>
<dbReference type="InterPro" id="IPR043502">
    <property type="entry name" value="DNA/RNA_pol_sf"/>
</dbReference>
<dbReference type="InterPro" id="IPR005135">
    <property type="entry name" value="Endo/exonuclease/phosphatase"/>
</dbReference>
<feature type="domain" description="Reverse transcriptase" evidence="2">
    <location>
        <begin position="721"/>
        <end position="980"/>
    </location>
</feature>
<feature type="region of interest" description="Disordered" evidence="1">
    <location>
        <begin position="1648"/>
        <end position="1668"/>
    </location>
</feature>
<comment type="caution">
    <text evidence="4">The sequence shown here is derived from an EMBL/GenBank/DDBJ whole genome shotgun (WGS) entry which is preliminary data.</text>
</comment>